<dbReference type="GO" id="GO:0006508">
    <property type="term" value="P:proteolysis"/>
    <property type="evidence" value="ECO:0007669"/>
    <property type="project" value="UniProtKB-KW"/>
</dbReference>
<dbReference type="PANTHER" id="PTHR33022:SF13">
    <property type="entry name" value="UBIQUITIN-LIKE PROTEASE FAMILY PROFILE DOMAIN-CONTAINING PROTEIN"/>
    <property type="match status" value="1"/>
</dbReference>
<accession>A0A2G2W039</accession>
<comment type="caution">
    <text evidence="5">The sequence shown here is derived from an EMBL/GenBank/DDBJ whole genome shotgun (WGS) entry which is preliminary data.</text>
</comment>
<dbReference type="OrthoDB" id="1300832at2759"/>
<dbReference type="EMBL" id="MLFT02000009">
    <property type="protein sequence ID" value="PHT38600.1"/>
    <property type="molecule type" value="Genomic_DNA"/>
</dbReference>
<evidence type="ECO:0000259" key="4">
    <source>
        <dbReference type="Pfam" id="PF02902"/>
    </source>
</evidence>
<feature type="domain" description="Ubiquitin-like protease family profile" evidence="4">
    <location>
        <begin position="2"/>
        <end position="115"/>
    </location>
</feature>
<keyword evidence="6" id="KW-1185">Reference proteome</keyword>
<dbReference type="SUPFAM" id="SSF54001">
    <property type="entry name" value="Cysteine proteinases"/>
    <property type="match status" value="1"/>
</dbReference>
<dbReference type="InterPro" id="IPR003653">
    <property type="entry name" value="Peptidase_C48_C"/>
</dbReference>
<dbReference type="Gene3D" id="3.40.395.10">
    <property type="entry name" value="Adenoviral Proteinase, Chain A"/>
    <property type="match status" value="1"/>
</dbReference>
<dbReference type="Pfam" id="PF02902">
    <property type="entry name" value="Peptidase_C48"/>
    <property type="match status" value="1"/>
</dbReference>
<organism evidence="5 6">
    <name type="scientific">Capsicum baccatum</name>
    <name type="common">Peruvian pepper</name>
    <dbReference type="NCBI Taxonomy" id="33114"/>
    <lineage>
        <taxon>Eukaryota</taxon>
        <taxon>Viridiplantae</taxon>
        <taxon>Streptophyta</taxon>
        <taxon>Embryophyta</taxon>
        <taxon>Tracheophyta</taxon>
        <taxon>Spermatophyta</taxon>
        <taxon>Magnoliopsida</taxon>
        <taxon>eudicotyledons</taxon>
        <taxon>Gunneridae</taxon>
        <taxon>Pentapetalae</taxon>
        <taxon>asterids</taxon>
        <taxon>lamiids</taxon>
        <taxon>Solanales</taxon>
        <taxon>Solanaceae</taxon>
        <taxon>Solanoideae</taxon>
        <taxon>Capsiceae</taxon>
        <taxon>Capsicum</taxon>
    </lineage>
</organism>
<proteinExistence type="inferred from homology"/>
<evidence type="ECO:0000313" key="5">
    <source>
        <dbReference type="EMBL" id="PHT38600.1"/>
    </source>
</evidence>
<sequence length="117" mass="13381">MYDSMLSSHHREPSHEIHKLSVMLPTYLNDSKFLENTQRTVWSSLEAYADKMSQGVGALNQNPFDVEYVEDIAQQISGSLDCEVFVAAYAEFLSDQMQISSSNVDAEYFRKRYATLL</sequence>
<keyword evidence="2" id="KW-0645">Protease</keyword>
<reference evidence="5 6" key="1">
    <citation type="journal article" date="2017" name="Genome Biol.">
        <title>New reference genome sequences of hot pepper reveal the massive evolution of plant disease-resistance genes by retroduplication.</title>
        <authorList>
            <person name="Kim S."/>
            <person name="Park J."/>
            <person name="Yeom S.I."/>
            <person name="Kim Y.M."/>
            <person name="Seo E."/>
            <person name="Kim K.T."/>
            <person name="Kim M.S."/>
            <person name="Lee J.M."/>
            <person name="Cheong K."/>
            <person name="Shin H.S."/>
            <person name="Kim S.B."/>
            <person name="Han K."/>
            <person name="Lee J."/>
            <person name="Park M."/>
            <person name="Lee H.A."/>
            <person name="Lee H.Y."/>
            <person name="Lee Y."/>
            <person name="Oh S."/>
            <person name="Lee J.H."/>
            <person name="Choi E."/>
            <person name="Choi E."/>
            <person name="Lee S.E."/>
            <person name="Jeon J."/>
            <person name="Kim H."/>
            <person name="Choi G."/>
            <person name="Song H."/>
            <person name="Lee J."/>
            <person name="Lee S.C."/>
            <person name="Kwon J.K."/>
            <person name="Lee H.Y."/>
            <person name="Koo N."/>
            <person name="Hong Y."/>
            <person name="Kim R.W."/>
            <person name="Kang W.H."/>
            <person name="Huh J.H."/>
            <person name="Kang B.C."/>
            <person name="Yang T.J."/>
            <person name="Lee Y.H."/>
            <person name="Bennetzen J.L."/>
            <person name="Choi D."/>
        </authorList>
    </citation>
    <scope>NUCLEOTIDE SEQUENCE [LARGE SCALE GENOMIC DNA]</scope>
    <source>
        <strain evidence="6">cv. PBC81</strain>
    </source>
</reference>
<dbReference type="Proteomes" id="UP000224567">
    <property type="component" value="Unassembled WGS sequence"/>
</dbReference>
<name>A0A2G2W039_CAPBA</name>
<evidence type="ECO:0000256" key="2">
    <source>
        <dbReference type="ARBA" id="ARBA00022670"/>
    </source>
</evidence>
<keyword evidence="3" id="KW-0378">Hydrolase</keyword>
<evidence type="ECO:0000256" key="1">
    <source>
        <dbReference type="ARBA" id="ARBA00005234"/>
    </source>
</evidence>
<dbReference type="InterPro" id="IPR038765">
    <property type="entry name" value="Papain-like_cys_pep_sf"/>
</dbReference>
<protein>
    <recommendedName>
        <fullName evidence="4">Ubiquitin-like protease family profile domain-containing protein</fullName>
    </recommendedName>
</protein>
<reference evidence="6" key="2">
    <citation type="journal article" date="2017" name="J. Anim. Genet.">
        <title>Multiple reference genome sequences of hot pepper reveal the massive evolution of plant disease resistance genes by retroduplication.</title>
        <authorList>
            <person name="Kim S."/>
            <person name="Park J."/>
            <person name="Yeom S.-I."/>
            <person name="Kim Y.-M."/>
            <person name="Seo E."/>
            <person name="Kim K.-T."/>
            <person name="Kim M.-S."/>
            <person name="Lee J.M."/>
            <person name="Cheong K."/>
            <person name="Shin H.-S."/>
            <person name="Kim S.-B."/>
            <person name="Han K."/>
            <person name="Lee J."/>
            <person name="Park M."/>
            <person name="Lee H.-A."/>
            <person name="Lee H.-Y."/>
            <person name="Lee Y."/>
            <person name="Oh S."/>
            <person name="Lee J.H."/>
            <person name="Choi E."/>
            <person name="Choi E."/>
            <person name="Lee S.E."/>
            <person name="Jeon J."/>
            <person name="Kim H."/>
            <person name="Choi G."/>
            <person name="Song H."/>
            <person name="Lee J."/>
            <person name="Lee S.-C."/>
            <person name="Kwon J.-K."/>
            <person name="Lee H.-Y."/>
            <person name="Koo N."/>
            <person name="Hong Y."/>
            <person name="Kim R.W."/>
            <person name="Kang W.-H."/>
            <person name="Huh J.H."/>
            <person name="Kang B.-C."/>
            <person name="Yang T.-J."/>
            <person name="Lee Y.-H."/>
            <person name="Bennetzen J.L."/>
            <person name="Choi D."/>
        </authorList>
    </citation>
    <scope>NUCLEOTIDE SEQUENCE [LARGE SCALE GENOMIC DNA]</scope>
    <source>
        <strain evidence="6">cv. PBC81</strain>
    </source>
</reference>
<gene>
    <name evidence="5" type="ORF">CQW23_22173</name>
</gene>
<evidence type="ECO:0000313" key="6">
    <source>
        <dbReference type="Proteomes" id="UP000224567"/>
    </source>
</evidence>
<comment type="similarity">
    <text evidence="1">Belongs to the peptidase C48 family.</text>
</comment>
<dbReference type="GO" id="GO:0008234">
    <property type="term" value="F:cysteine-type peptidase activity"/>
    <property type="evidence" value="ECO:0007669"/>
    <property type="project" value="InterPro"/>
</dbReference>
<evidence type="ECO:0000256" key="3">
    <source>
        <dbReference type="ARBA" id="ARBA00022801"/>
    </source>
</evidence>
<dbReference type="PANTHER" id="PTHR33022">
    <property type="entry name" value="DUF1985 DOMAIN-CONTAINING PROTEIN"/>
    <property type="match status" value="1"/>
</dbReference>
<dbReference type="AlphaFoldDB" id="A0A2G2W039"/>